<reference evidence="3 4" key="1">
    <citation type="journal article" date="2023" name="Sci. Data">
        <title>Genome assembly of the Korean intertidal mud-creeper Batillaria attramentaria.</title>
        <authorList>
            <person name="Patra A.K."/>
            <person name="Ho P.T."/>
            <person name="Jun S."/>
            <person name="Lee S.J."/>
            <person name="Kim Y."/>
            <person name="Won Y.J."/>
        </authorList>
    </citation>
    <scope>NUCLEOTIDE SEQUENCE [LARGE SCALE GENOMIC DNA]</scope>
    <source>
        <strain evidence="3">Wonlab-2016</strain>
    </source>
</reference>
<feature type="domain" description="Ig-like" evidence="2">
    <location>
        <begin position="225"/>
        <end position="316"/>
    </location>
</feature>
<name>A0ABD0JFA1_9CAEN</name>
<protein>
    <recommendedName>
        <fullName evidence="2">Ig-like domain-containing protein</fullName>
    </recommendedName>
</protein>
<keyword evidence="1" id="KW-0732">Signal</keyword>
<dbReference type="Gene3D" id="2.60.40.10">
    <property type="entry name" value="Immunoglobulins"/>
    <property type="match status" value="1"/>
</dbReference>
<dbReference type="SUPFAM" id="SSF48726">
    <property type="entry name" value="Immunoglobulin"/>
    <property type="match status" value="1"/>
</dbReference>
<evidence type="ECO:0000313" key="3">
    <source>
        <dbReference type="EMBL" id="KAK7473511.1"/>
    </source>
</evidence>
<dbReference type="AlphaFoldDB" id="A0ABD0JFA1"/>
<dbReference type="InterPro" id="IPR013783">
    <property type="entry name" value="Ig-like_fold"/>
</dbReference>
<dbReference type="Pfam" id="PF13895">
    <property type="entry name" value="Ig_2"/>
    <property type="match status" value="1"/>
</dbReference>
<dbReference type="InterPro" id="IPR036179">
    <property type="entry name" value="Ig-like_dom_sf"/>
</dbReference>
<evidence type="ECO:0000259" key="2">
    <source>
        <dbReference type="PROSITE" id="PS50835"/>
    </source>
</evidence>
<feature type="non-terminal residue" evidence="3">
    <location>
        <position position="316"/>
    </location>
</feature>
<dbReference type="Proteomes" id="UP001519460">
    <property type="component" value="Unassembled WGS sequence"/>
</dbReference>
<evidence type="ECO:0000256" key="1">
    <source>
        <dbReference type="SAM" id="SignalP"/>
    </source>
</evidence>
<dbReference type="EMBL" id="JACVVK020000466">
    <property type="protein sequence ID" value="KAK7473511.1"/>
    <property type="molecule type" value="Genomic_DNA"/>
</dbReference>
<feature type="signal peptide" evidence="1">
    <location>
        <begin position="1"/>
        <end position="22"/>
    </location>
</feature>
<accession>A0ABD0JFA1</accession>
<proteinExistence type="predicted"/>
<feature type="chain" id="PRO_5044862339" description="Ig-like domain-containing protein" evidence="1">
    <location>
        <begin position="23"/>
        <end position="316"/>
    </location>
</feature>
<dbReference type="PROSITE" id="PS50835">
    <property type="entry name" value="IG_LIKE"/>
    <property type="match status" value="1"/>
</dbReference>
<comment type="caution">
    <text evidence="3">The sequence shown here is derived from an EMBL/GenBank/DDBJ whole genome shotgun (WGS) entry which is preliminary data.</text>
</comment>
<sequence length="316" mass="34192">MATRHDTLVAFLLVACTLPVKSTETSPCNSYGSEYEVEENSTLTIKCENVIGGRVTWTKHQRNTSLVKTDLGTCNPDCVTYFPDLVTLTLVGNASNLTILRADRDFFKMPTESGIYTYINEIDPGNVRQEVMTINIVRPSGPVAGCEGYTSYIPENTTATCTCNTSNIGEPGGQLVLRLGSRATVGRAGFTSLQSDVPLSLGRDDQSLLVSCNAMWTTTIYGNGPENTRLTLRTTNESKRLVLNEGDEVHFHCEAGGRPTPNVTLVNQDLKVDVANQLSPLNHPITATCEQAADYTCTARNGMGPEQGDSATLLVN</sequence>
<gene>
    <name evidence="3" type="ORF">BaRGS_00035228</name>
</gene>
<evidence type="ECO:0000313" key="4">
    <source>
        <dbReference type="Proteomes" id="UP001519460"/>
    </source>
</evidence>
<organism evidence="3 4">
    <name type="scientific">Batillaria attramentaria</name>
    <dbReference type="NCBI Taxonomy" id="370345"/>
    <lineage>
        <taxon>Eukaryota</taxon>
        <taxon>Metazoa</taxon>
        <taxon>Spiralia</taxon>
        <taxon>Lophotrochozoa</taxon>
        <taxon>Mollusca</taxon>
        <taxon>Gastropoda</taxon>
        <taxon>Caenogastropoda</taxon>
        <taxon>Sorbeoconcha</taxon>
        <taxon>Cerithioidea</taxon>
        <taxon>Batillariidae</taxon>
        <taxon>Batillaria</taxon>
    </lineage>
</organism>
<keyword evidence="4" id="KW-1185">Reference proteome</keyword>
<dbReference type="InterPro" id="IPR007110">
    <property type="entry name" value="Ig-like_dom"/>
</dbReference>